<gene>
    <name evidence="2" type="ORF">GQ602_003760</name>
</gene>
<dbReference type="EMBL" id="JAACLJ010000003">
    <property type="protein sequence ID" value="KAF4589871.1"/>
    <property type="molecule type" value="Genomic_DNA"/>
</dbReference>
<evidence type="ECO:0000313" key="2">
    <source>
        <dbReference type="EMBL" id="KAF4589871.1"/>
    </source>
</evidence>
<feature type="coiled-coil region" evidence="1">
    <location>
        <begin position="313"/>
        <end position="340"/>
    </location>
</feature>
<reference evidence="2 3" key="1">
    <citation type="journal article" date="2020" name="G3 (Bethesda)">
        <title>Genetic Underpinnings of Host Manipulation by Ophiocordyceps as Revealed by Comparative Transcriptomics.</title>
        <authorList>
            <person name="Will I."/>
            <person name="Das B."/>
            <person name="Trinh T."/>
            <person name="Brachmann A."/>
            <person name="Ohm R.A."/>
            <person name="de Bekker C."/>
        </authorList>
    </citation>
    <scope>NUCLEOTIDE SEQUENCE [LARGE SCALE GENOMIC DNA]</scope>
    <source>
        <strain evidence="2 3">EC05</strain>
    </source>
</reference>
<keyword evidence="1" id="KW-0175">Coiled coil</keyword>
<protein>
    <submittedName>
        <fullName evidence="2">Uncharacterized protein</fullName>
    </submittedName>
</protein>
<name>A0A8H4Q8U8_9HYPO</name>
<proteinExistence type="predicted"/>
<evidence type="ECO:0000256" key="1">
    <source>
        <dbReference type="SAM" id="Coils"/>
    </source>
</evidence>
<accession>A0A8H4Q8U8</accession>
<sequence length="340" mass="37543">MRFQLLTLPTLAFTFYVSHNKHNEARLHARGNNHPSDETPGPHRVACRYFYRGGAKDASKVFRLGLKVNSRDGDAIDSSCGGPNSSSWLQYLIDAFEQGNEVGYVYVVDSEALIDSDGSSAGIPASAITGAYIYERSKPQDEALMMYNPNYQAKDHANAPSILSLCSAEQQLHSTPSIKNTGKISKASLCDTTHRSKRSSPVMFSGIRALAQSGLSAWTEGGEPPCQVPPDFKFKTKDGNSRLKSVPYISHLVGPKGNPQSELGLVILDVLNKRYDELDIEEACGELEAEQAAQSKNRAFARAREMIEQALGKEKALARARDVIELMEKEEAERREFEQR</sequence>
<organism evidence="2 3">
    <name type="scientific">Ophiocordyceps camponoti-floridani</name>
    <dbReference type="NCBI Taxonomy" id="2030778"/>
    <lineage>
        <taxon>Eukaryota</taxon>
        <taxon>Fungi</taxon>
        <taxon>Dikarya</taxon>
        <taxon>Ascomycota</taxon>
        <taxon>Pezizomycotina</taxon>
        <taxon>Sordariomycetes</taxon>
        <taxon>Hypocreomycetidae</taxon>
        <taxon>Hypocreales</taxon>
        <taxon>Ophiocordycipitaceae</taxon>
        <taxon>Ophiocordyceps</taxon>
    </lineage>
</organism>
<dbReference type="Proteomes" id="UP000562929">
    <property type="component" value="Unassembled WGS sequence"/>
</dbReference>
<dbReference type="AlphaFoldDB" id="A0A8H4Q8U8"/>
<evidence type="ECO:0000313" key="3">
    <source>
        <dbReference type="Proteomes" id="UP000562929"/>
    </source>
</evidence>
<dbReference type="OrthoDB" id="4920201at2759"/>
<comment type="caution">
    <text evidence="2">The sequence shown here is derived from an EMBL/GenBank/DDBJ whole genome shotgun (WGS) entry which is preliminary data.</text>
</comment>
<keyword evidence="3" id="KW-1185">Reference proteome</keyword>